<dbReference type="InterPro" id="IPR003774">
    <property type="entry name" value="AlgH-like"/>
</dbReference>
<feature type="region of interest" description="Disordered" evidence="1">
    <location>
        <begin position="274"/>
        <end position="307"/>
    </location>
</feature>
<dbReference type="PANTHER" id="PTHR31984:SF17">
    <property type="entry name" value="TRANSCRIPTIONAL REGULATOR"/>
    <property type="match status" value="1"/>
</dbReference>
<dbReference type="PANTHER" id="PTHR31984">
    <property type="entry name" value="TRANSPORTER, PUTATIVE (DUF179)-RELATED"/>
    <property type="match status" value="1"/>
</dbReference>
<dbReference type="OrthoDB" id="272750at2759"/>
<comment type="caution">
    <text evidence="3">The sequence shown here is derived from an EMBL/GenBank/DDBJ whole genome shotgun (WGS) entry which is preliminary data.</text>
</comment>
<protein>
    <submittedName>
        <fullName evidence="3">Uncharacterized protein</fullName>
    </submittedName>
</protein>
<dbReference type="Pfam" id="PF02622">
    <property type="entry name" value="DUF179"/>
    <property type="match status" value="1"/>
</dbReference>
<evidence type="ECO:0000256" key="1">
    <source>
        <dbReference type="SAM" id="MobiDB-lite"/>
    </source>
</evidence>
<dbReference type="AlphaFoldDB" id="A0A0M0K1V1"/>
<proteinExistence type="predicted"/>
<sequence>MNEEELDWREMRARLVAQEQESGTPAASNGSYAGSYAYETPLIEQGSILMGGTKQVFGFALRQQFFHKSVMLLLQHDETFTKGIILNRPSAIEQDGWRLWCGHGQVAEGGIFLGADKARGQLEINALHALEGFLVDQVSTRVIKGVSYCSLDSAKALVMAGVAKRSDFWVCVGYSGWAPGQLQMELEQRGSWYLAAADSGTLLKEMLREARELPPPGEVSMVNEPNVRQSAGSLADRMLTEWVRAHLLPKTTLRAPATTSAAEYYRAVLERRAENAQGSATPTADTEGAAEPSAEMSAQQGAQQGAEMGATIRADEGARGVVSACVLNRPTVNVMRFQLPGKPERRALYCGNRELRTQVPL</sequence>
<dbReference type="EMBL" id="JWZX01001686">
    <property type="protein sequence ID" value="KOO32789.1"/>
    <property type="molecule type" value="Genomic_DNA"/>
</dbReference>
<organism evidence="3 4">
    <name type="scientific">Chrysochromulina tobinii</name>
    <dbReference type="NCBI Taxonomy" id="1460289"/>
    <lineage>
        <taxon>Eukaryota</taxon>
        <taxon>Haptista</taxon>
        <taxon>Haptophyta</taxon>
        <taxon>Prymnesiophyceae</taxon>
        <taxon>Prymnesiales</taxon>
        <taxon>Chrysochromulinaceae</taxon>
        <taxon>Chrysochromulina</taxon>
    </lineage>
</organism>
<feature type="compositionally biased region" description="Low complexity" evidence="1">
    <location>
        <begin position="293"/>
        <end position="307"/>
    </location>
</feature>
<reference evidence="3" key="1">
    <citation type="submission" date="2014-12" db="EMBL/GenBank/DDBJ databases">
        <title>Draft genome of the oleaginous, mixotrophic haptophyte, Chrysochromulina tobin.</title>
        <authorList>
            <person name="Hovde B.T."/>
            <person name="Starkenburg S.R."/>
            <person name="Cattolico R.A."/>
        </authorList>
    </citation>
    <scope>NUCLEOTIDE SEQUENCE</scope>
    <source>
        <strain evidence="3">CCMP291</strain>
    </source>
</reference>
<dbReference type="Proteomes" id="UP000037460">
    <property type="component" value="Unassembled WGS sequence"/>
</dbReference>
<dbReference type="SUPFAM" id="SSF143456">
    <property type="entry name" value="VC0467-like"/>
    <property type="match status" value="1"/>
</dbReference>
<dbReference type="EMBL" id="JWZX01002482">
    <property type="protein sequence ID" value="KOO28980.1"/>
    <property type="molecule type" value="Genomic_DNA"/>
</dbReference>
<keyword evidence="4" id="KW-1185">Reference proteome</keyword>
<evidence type="ECO:0000313" key="2">
    <source>
        <dbReference type="EMBL" id="KOO28980.1"/>
    </source>
</evidence>
<dbReference type="Gene3D" id="3.40.1740.10">
    <property type="entry name" value="VC0467-like"/>
    <property type="match status" value="1"/>
</dbReference>
<evidence type="ECO:0000313" key="3">
    <source>
        <dbReference type="EMBL" id="KOO32789.1"/>
    </source>
</evidence>
<name>A0A0M0K1V1_9EUKA</name>
<evidence type="ECO:0000313" key="4">
    <source>
        <dbReference type="Proteomes" id="UP000037460"/>
    </source>
</evidence>
<accession>A0A0M0K1V1</accession>
<reference evidence="4" key="2">
    <citation type="journal article" date="2015" name="PLoS Genet.">
        <title>Genome Sequence and Transcriptome Analyses of Chrysochromulina tobin: Metabolic Tools for Enhanced Algal Fitness in the Prominent Order Prymnesiales (Haptophyceae).</title>
        <authorList>
            <person name="Hovde B.T."/>
            <person name="Deodato C.R."/>
            <person name="Hunsperger H.M."/>
            <person name="Ryken S.A."/>
            <person name="Yost W."/>
            <person name="Jha R.K."/>
            <person name="Patterson J."/>
            <person name="Monnat R.J. Jr."/>
            <person name="Barlow S.B."/>
            <person name="Starkenburg S.R."/>
            <person name="Cattolico R.A."/>
        </authorList>
    </citation>
    <scope>NUCLEOTIDE SEQUENCE</scope>
    <source>
        <strain evidence="4">CCMP291</strain>
    </source>
</reference>
<gene>
    <name evidence="3" type="ORF">Ctob_004456</name>
    <name evidence="2" type="ORF">Ctob_005174</name>
</gene>